<gene>
    <name evidence="2" type="ORF">BD410DRAFT_808467</name>
</gene>
<evidence type="ECO:0000256" key="1">
    <source>
        <dbReference type="SAM" id="MobiDB-lite"/>
    </source>
</evidence>
<sequence length="726" mass="81549">MGRNRWTTDEQEAWLKSKLPTFWEAQQTKKTAIFRDAVETAFFKQWPFVEGAATGRGSTLSGQKKRIREWFGNNGRKSGVNRAGRCKIMRLRGIPRIKPAWQVYSDLFYTTKLKATIDNAYRKHVEEAEAAHVNPDAKIAFRNRMVIEAFDEESEDVKAQVEKARARQDGISITPPADDLEGLTEEEIIRLGMNLGFEKNIEALGVTLQTLLDEAYRLTGWTGVIMIGGPRPSNLGKISSMTVFTGTPPQAPGGFPVWNENFQQDWVKVWLEFLRLAHPLDLRKRRAIMTGSDKLGTTGSCETPLTIDPDAPPPAEPHVPSVHTSPKKAKVVALKRDRPVDSDGDEIPALVEGSSEEEGEEEDDDDDDDDDDGMGDVIVDKAKEREEVDQLIDTLATKDELEVRELMEMICEGGEMDDEEEGPADTDTAASASTSAAASDAESMDATKSGTSEAESMEASGPTKSYMSVRFEAEELDLEEDDSLEITEKPAETTYAPTEIVPSPPARRASARFAKRAETMVVDELPSKPVSTRFSDLDFGISWISDARSYLLSVVINVEHHRVIQHWARLERIMDQPENRRGYQLDVDQRPNEVGEWLKKKKAMRDPPNIANPANFGVRWRVYYRSLQPVARLAGSSLRKVECSPADWGRLLKGGRRGLFLLLLSFSWWSTNTKLKKERELVYEMVEDLKWVFQQLSPVAEAQVESKKRAIEENNAAGVERKRVKT</sequence>
<dbReference type="EMBL" id="ML170255">
    <property type="protein sequence ID" value="TDL15972.1"/>
    <property type="molecule type" value="Genomic_DNA"/>
</dbReference>
<organism evidence="2 3">
    <name type="scientific">Rickenella mellea</name>
    <dbReference type="NCBI Taxonomy" id="50990"/>
    <lineage>
        <taxon>Eukaryota</taxon>
        <taxon>Fungi</taxon>
        <taxon>Dikarya</taxon>
        <taxon>Basidiomycota</taxon>
        <taxon>Agaricomycotina</taxon>
        <taxon>Agaricomycetes</taxon>
        <taxon>Hymenochaetales</taxon>
        <taxon>Rickenellaceae</taxon>
        <taxon>Rickenella</taxon>
    </lineage>
</organism>
<dbReference type="STRING" id="50990.A0A4Y7PM94"/>
<evidence type="ECO:0000313" key="2">
    <source>
        <dbReference type="EMBL" id="TDL15972.1"/>
    </source>
</evidence>
<evidence type="ECO:0000313" key="3">
    <source>
        <dbReference type="Proteomes" id="UP000294933"/>
    </source>
</evidence>
<dbReference type="AlphaFoldDB" id="A0A4Y7PM94"/>
<feature type="region of interest" description="Disordered" evidence="1">
    <location>
        <begin position="416"/>
        <end position="463"/>
    </location>
</feature>
<feature type="compositionally biased region" description="Low complexity" evidence="1">
    <location>
        <begin position="425"/>
        <end position="447"/>
    </location>
</feature>
<accession>A0A4Y7PM94</accession>
<reference evidence="2 3" key="1">
    <citation type="submission" date="2018-06" db="EMBL/GenBank/DDBJ databases">
        <title>A transcriptomic atlas of mushroom development highlights an independent origin of complex multicellularity.</title>
        <authorList>
            <consortium name="DOE Joint Genome Institute"/>
            <person name="Krizsan K."/>
            <person name="Almasi E."/>
            <person name="Merenyi Z."/>
            <person name="Sahu N."/>
            <person name="Viragh M."/>
            <person name="Koszo T."/>
            <person name="Mondo S."/>
            <person name="Kiss B."/>
            <person name="Balint B."/>
            <person name="Kues U."/>
            <person name="Barry K."/>
            <person name="Hegedus J.C."/>
            <person name="Henrissat B."/>
            <person name="Johnson J."/>
            <person name="Lipzen A."/>
            <person name="Ohm R."/>
            <person name="Nagy I."/>
            <person name="Pangilinan J."/>
            <person name="Yan J."/>
            <person name="Xiong Y."/>
            <person name="Grigoriev I.V."/>
            <person name="Hibbett D.S."/>
            <person name="Nagy L.G."/>
        </authorList>
    </citation>
    <scope>NUCLEOTIDE SEQUENCE [LARGE SCALE GENOMIC DNA]</scope>
    <source>
        <strain evidence="2 3">SZMC22713</strain>
    </source>
</reference>
<dbReference type="Proteomes" id="UP000294933">
    <property type="component" value="Unassembled WGS sequence"/>
</dbReference>
<keyword evidence="3" id="KW-1185">Reference proteome</keyword>
<dbReference type="OrthoDB" id="2803783at2759"/>
<feature type="compositionally biased region" description="Acidic residues" evidence="1">
    <location>
        <begin position="354"/>
        <end position="374"/>
    </location>
</feature>
<protein>
    <submittedName>
        <fullName evidence="2">Uncharacterized protein</fullName>
    </submittedName>
</protein>
<dbReference type="VEuPathDB" id="FungiDB:BD410DRAFT_808467"/>
<proteinExistence type="predicted"/>
<name>A0A4Y7PM94_9AGAM</name>
<feature type="region of interest" description="Disordered" evidence="1">
    <location>
        <begin position="292"/>
        <end position="385"/>
    </location>
</feature>